<dbReference type="GO" id="GO:0016020">
    <property type="term" value="C:membrane"/>
    <property type="evidence" value="ECO:0007669"/>
    <property type="project" value="UniProtKB-SubCell"/>
</dbReference>
<evidence type="ECO:0000256" key="6">
    <source>
        <dbReference type="SAM" id="Phobius"/>
    </source>
</evidence>
<evidence type="ECO:0000259" key="7">
    <source>
        <dbReference type="Pfam" id="PF00892"/>
    </source>
</evidence>
<feature type="transmembrane region" description="Helical" evidence="6">
    <location>
        <begin position="108"/>
        <end position="126"/>
    </location>
</feature>
<dbReference type="InterPro" id="IPR037185">
    <property type="entry name" value="EmrE-like"/>
</dbReference>
<accession>A0A7D7QGC2</accession>
<organism evidence="8 9">
    <name type="scientific">Gordonia jinghuaiqii</name>
    <dbReference type="NCBI Taxonomy" id="2758710"/>
    <lineage>
        <taxon>Bacteria</taxon>
        <taxon>Bacillati</taxon>
        <taxon>Actinomycetota</taxon>
        <taxon>Actinomycetes</taxon>
        <taxon>Mycobacteriales</taxon>
        <taxon>Gordoniaceae</taxon>
        <taxon>Gordonia</taxon>
    </lineage>
</organism>
<dbReference type="Pfam" id="PF00892">
    <property type="entry name" value="EamA"/>
    <property type="match status" value="2"/>
</dbReference>
<gene>
    <name evidence="8" type="ORF">H1R19_20630</name>
</gene>
<dbReference type="KEGG" id="gji:H1R19_20630"/>
<feature type="transmembrane region" description="Helical" evidence="6">
    <location>
        <begin position="227"/>
        <end position="244"/>
    </location>
</feature>
<evidence type="ECO:0000256" key="5">
    <source>
        <dbReference type="ARBA" id="ARBA00023136"/>
    </source>
</evidence>
<feature type="domain" description="EamA" evidence="7">
    <location>
        <begin position="2"/>
        <end position="123"/>
    </location>
</feature>
<name>A0A7D7QGC2_9ACTN</name>
<feature type="transmembrane region" description="Helical" evidence="6">
    <location>
        <begin position="250"/>
        <end position="269"/>
    </location>
</feature>
<proteinExistence type="inferred from homology"/>
<evidence type="ECO:0000256" key="1">
    <source>
        <dbReference type="ARBA" id="ARBA00004141"/>
    </source>
</evidence>
<comment type="similarity">
    <text evidence="2">Belongs to the EamA transporter family.</text>
</comment>
<evidence type="ECO:0000256" key="4">
    <source>
        <dbReference type="ARBA" id="ARBA00022989"/>
    </source>
</evidence>
<dbReference type="InterPro" id="IPR050638">
    <property type="entry name" value="AA-Vitamin_Transporters"/>
</dbReference>
<dbReference type="PANTHER" id="PTHR32322">
    <property type="entry name" value="INNER MEMBRANE TRANSPORTER"/>
    <property type="match status" value="1"/>
</dbReference>
<feature type="transmembrane region" description="Helical" evidence="6">
    <location>
        <begin position="53"/>
        <end position="74"/>
    </location>
</feature>
<dbReference type="InterPro" id="IPR000620">
    <property type="entry name" value="EamA_dom"/>
</dbReference>
<sequence length="282" mass="28241">MVYGLTPTVAAAGYAGGVSPTALVFLRSLLGGFLLLGLAVVTGRFRVSSRDALTLTFLCGPLFAIQLLCFFAAINLTGAQIAVVLAHISPVFVLIASAVLLRRRPGPASWAVCGLMVVGVALVAGAGGGDVVVPGVLLALVCAAGYAAYYLVGEPCLRRVGVVTATGLTSIGSALAAGMVLLVAPTEWDFTTAGWVSVAVQGVIMVPLGIGGAYLAVRALGPVSGSMLGLLEPVVGVLAALAFLGESLVFAQWVGVAVVLAASALLPLARAGHSSPPPPTVR</sequence>
<feature type="transmembrane region" description="Helical" evidence="6">
    <location>
        <begin position="195"/>
        <end position="215"/>
    </location>
</feature>
<feature type="transmembrane region" description="Helical" evidence="6">
    <location>
        <begin position="20"/>
        <end position="41"/>
    </location>
</feature>
<evidence type="ECO:0000313" key="9">
    <source>
        <dbReference type="Proteomes" id="UP000515663"/>
    </source>
</evidence>
<dbReference type="SUPFAM" id="SSF103481">
    <property type="entry name" value="Multidrug resistance efflux transporter EmrE"/>
    <property type="match status" value="2"/>
</dbReference>
<feature type="transmembrane region" description="Helical" evidence="6">
    <location>
        <begin position="160"/>
        <end position="183"/>
    </location>
</feature>
<reference evidence="9" key="1">
    <citation type="submission" date="2020-07" db="EMBL/GenBank/DDBJ databases">
        <title>novel species isolated from the respiratory tract of Marmot.</title>
        <authorList>
            <person name="Zhang G."/>
        </authorList>
    </citation>
    <scope>NUCLEOTIDE SEQUENCE [LARGE SCALE GENOMIC DNA]</scope>
    <source>
        <strain evidence="9">686</strain>
    </source>
</reference>
<comment type="subcellular location">
    <subcellularLocation>
        <location evidence="1">Membrane</location>
        <topology evidence="1">Multi-pass membrane protein</topology>
    </subcellularLocation>
</comment>
<dbReference type="AlphaFoldDB" id="A0A7D7QGC2"/>
<evidence type="ECO:0000313" key="8">
    <source>
        <dbReference type="EMBL" id="QMT01222.1"/>
    </source>
</evidence>
<dbReference type="PANTHER" id="PTHR32322:SF2">
    <property type="entry name" value="EAMA DOMAIN-CONTAINING PROTEIN"/>
    <property type="match status" value="1"/>
</dbReference>
<keyword evidence="9" id="KW-1185">Reference proteome</keyword>
<evidence type="ECO:0000256" key="2">
    <source>
        <dbReference type="ARBA" id="ARBA00007362"/>
    </source>
</evidence>
<keyword evidence="4 6" id="KW-1133">Transmembrane helix</keyword>
<feature type="transmembrane region" description="Helical" evidence="6">
    <location>
        <begin position="132"/>
        <end position="153"/>
    </location>
</feature>
<dbReference type="Proteomes" id="UP000515663">
    <property type="component" value="Chromosome"/>
</dbReference>
<feature type="domain" description="EamA" evidence="7">
    <location>
        <begin position="134"/>
        <end position="266"/>
    </location>
</feature>
<dbReference type="EMBL" id="CP059491">
    <property type="protein sequence ID" value="QMT01222.1"/>
    <property type="molecule type" value="Genomic_DNA"/>
</dbReference>
<keyword evidence="5 6" id="KW-0472">Membrane</keyword>
<evidence type="ECO:0000256" key="3">
    <source>
        <dbReference type="ARBA" id="ARBA00022692"/>
    </source>
</evidence>
<feature type="transmembrane region" description="Helical" evidence="6">
    <location>
        <begin position="80"/>
        <end position="101"/>
    </location>
</feature>
<keyword evidence="3 6" id="KW-0812">Transmembrane</keyword>
<protein>
    <submittedName>
        <fullName evidence="8">DMT family transporter</fullName>
    </submittedName>
</protein>